<dbReference type="EMBL" id="NPDT01000014">
    <property type="protein sequence ID" value="PJZ64096.1"/>
    <property type="molecule type" value="Genomic_DNA"/>
</dbReference>
<dbReference type="InterPro" id="IPR002104">
    <property type="entry name" value="Integrase_catalytic"/>
</dbReference>
<accession>A0A2M9Z6P5</accession>
<evidence type="ECO:0000259" key="6">
    <source>
        <dbReference type="PROSITE" id="PS51898"/>
    </source>
</evidence>
<protein>
    <recommendedName>
        <fullName evidence="10">Recombinase XerD</fullName>
    </recommendedName>
</protein>
<dbReference type="GO" id="GO:0006310">
    <property type="term" value="P:DNA recombination"/>
    <property type="evidence" value="ECO:0007669"/>
    <property type="project" value="UniProtKB-KW"/>
</dbReference>
<feature type="domain" description="Tyr recombinase" evidence="6">
    <location>
        <begin position="96"/>
        <end position="270"/>
    </location>
</feature>
<evidence type="ECO:0000259" key="7">
    <source>
        <dbReference type="PROSITE" id="PS51900"/>
    </source>
</evidence>
<proteinExistence type="inferred from homology"/>
<organism evidence="8 9">
    <name type="scientific">Leptospira wolffii</name>
    <dbReference type="NCBI Taxonomy" id="409998"/>
    <lineage>
        <taxon>Bacteria</taxon>
        <taxon>Pseudomonadati</taxon>
        <taxon>Spirochaetota</taxon>
        <taxon>Spirochaetia</taxon>
        <taxon>Leptospirales</taxon>
        <taxon>Leptospiraceae</taxon>
        <taxon>Leptospira</taxon>
    </lineage>
</organism>
<evidence type="ECO:0000256" key="4">
    <source>
        <dbReference type="ARBA" id="ARBA00023172"/>
    </source>
</evidence>
<dbReference type="GO" id="GO:0015074">
    <property type="term" value="P:DNA integration"/>
    <property type="evidence" value="ECO:0007669"/>
    <property type="project" value="UniProtKB-KW"/>
</dbReference>
<feature type="domain" description="Core-binding (CB)" evidence="7">
    <location>
        <begin position="1"/>
        <end position="80"/>
    </location>
</feature>
<sequence length="295" mass="34665">MGALKDKMILDMKLRGYSENTIELYTDCMTSLTKEYMISPLKLRPKQVYDFFIKLKENKASEAYLRIFYSAITLFYKIENKSYMTKSIHLPKRTRQIPIVMNKSEVELFLSECRSLQERTIFSTLYSSGIRGSELINLKIADIDFERKTIFISKSKTRKQRYTILSDQAANLLKNYMVTYQPKDFLFYGFRNKNSHVSMRWLQASFQRIVKRAGIKKKVQVHTFRHSFATHLMETGNNLIYIQKLLGHTFLSSTLLYLHADSSTFLKTISPLESINLKYFGSFGNQYQRSFDFST</sequence>
<keyword evidence="4" id="KW-0233">DNA recombination</keyword>
<evidence type="ECO:0000256" key="5">
    <source>
        <dbReference type="PROSITE-ProRule" id="PRU01248"/>
    </source>
</evidence>
<dbReference type="InterPro" id="IPR050090">
    <property type="entry name" value="Tyrosine_recombinase_XerCD"/>
</dbReference>
<reference evidence="8 9" key="1">
    <citation type="submission" date="2017-07" db="EMBL/GenBank/DDBJ databases">
        <title>Leptospira spp. isolated from tropical soils.</title>
        <authorList>
            <person name="Thibeaux R."/>
            <person name="Iraola G."/>
            <person name="Ferres I."/>
            <person name="Bierque E."/>
            <person name="Girault D."/>
            <person name="Soupe-Gilbert M.-E."/>
            <person name="Picardeau M."/>
            <person name="Goarant C."/>
        </authorList>
    </citation>
    <scope>NUCLEOTIDE SEQUENCE [LARGE SCALE GENOMIC DNA]</scope>
    <source>
        <strain evidence="8 9">FH2-C-A2</strain>
    </source>
</reference>
<dbReference type="InterPro" id="IPR013762">
    <property type="entry name" value="Integrase-like_cat_sf"/>
</dbReference>
<evidence type="ECO:0000256" key="3">
    <source>
        <dbReference type="ARBA" id="ARBA00023125"/>
    </source>
</evidence>
<dbReference type="Proteomes" id="UP000231912">
    <property type="component" value="Unassembled WGS sequence"/>
</dbReference>
<dbReference type="PANTHER" id="PTHR30349">
    <property type="entry name" value="PHAGE INTEGRASE-RELATED"/>
    <property type="match status" value="1"/>
</dbReference>
<comment type="caution">
    <text evidence="8">The sequence shown here is derived from an EMBL/GenBank/DDBJ whole genome shotgun (WGS) entry which is preliminary data.</text>
</comment>
<name>A0A2M9Z6P5_9LEPT</name>
<evidence type="ECO:0000313" key="9">
    <source>
        <dbReference type="Proteomes" id="UP000231912"/>
    </source>
</evidence>
<dbReference type="PROSITE" id="PS51898">
    <property type="entry name" value="TYR_RECOMBINASE"/>
    <property type="match status" value="1"/>
</dbReference>
<evidence type="ECO:0000313" key="8">
    <source>
        <dbReference type="EMBL" id="PJZ64096.1"/>
    </source>
</evidence>
<gene>
    <name evidence="8" type="ORF">CH371_19940</name>
</gene>
<dbReference type="InterPro" id="IPR010998">
    <property type="entry name" value="Integrase_recombinase_N"/>
</dbReference>
<dbReference type="AlphaFoldDB" id="A0A2M9Z6P5"/>
<dbReference type="Gene3D" id="1.10.150.130">
    <property type="match status" value="1"/>
</dbReference>
<dbReference type="RefSeq" id="WP_100760429.1">
    <property type="nucleotide sequence ID" value="NZ_NPDT01000014.1"/>
</dbReference>
<evidence type="ECO:0000256" key="2">
    <source>
        <dbReference type="ARBA" id="ARBA00022908"/>
    </source>
</evidence>
<dbReference type="GO" id="GO:0003677">
    <property type="term" value="F:DNA binding"/>
    <property type="evidence" value="ECO:0007669"/>
    <property type="project" value="UniProtKB-UniRule"/>
</dbReference>
<evidence type="ECO:0000256" key="1">
    <source>
        <dbReference type="ARBA" id="ARBA00008857"/>
    </source>
</evidence>
<dbReference type="InterPro" id="IPR044068">
    <property type="entry name" value="CB"/>
</dbReference>
<dbReference type="PROSITE" id="PS51900">
    <property type="entry name" value="CB"/>
    <property type="match status" value="1"/>
</dbReference>
<dbReference type="PANTHER" id="PTHR30349:SF41">
    <property type="entry name" value="INTEGRASE_RECOMBINASE PROTEIN MJ0367-RELATED"/>
    <property type="match status" value="1"/>
</dbReference>
<dbReference type="Gene3D" id="1.10.443.10">
    <property type="entry name" value="Intergrase catalytic core"/>
    <property type="match status" value="1"/>
</dbReference>
<evidence type="ECO:0008006" key="10">
    <source>
        <dbReference type="Google" id="ProtNLM"/>
    </source>
</evidence>
<keyword evidence="3 5" id="KW-0238">DNA-binding</keyword>
<dbReference type="InterPro" id="IPR011010">
    <property type="entry name" value="DNA_brk_join_enz"/>
</dbReference>
<comment type="similarity">
    <text evidence="1">Belongs to the 'phage' integrase family.</text>
</comment>
<keyword evidence="2" id="KW-0229">DNA integration</keyword>
<dbReference type="Pfam" id="PF00589">
    <property type="entry name" value="Phage_integrase"/>
    <property type="match status" value="1"/>
</dbReference>
<dbReference type="SUPFAM" id="SSF56349">
    <property type="entry name" value="DNA breaking-rejoining enzymes"/>
    <property type="match status" value="1"/>
</dbReference>